<organism evidence="2 3">
    <name type="scientific">Amycolatopsis cihanbeyliensis</name>
    <dbReference type="NCBI Taxonomy" id="1128664"/>
    <lineage>
        <taxon>Bacteria</taxon>
        <taxon>Bacillati</taxon>
        <taxon>Actinomycetota</taxon>
        <taxon>Actinomycetes</taxon>
        <taxon>Pseudonocardiales</taxon>
        <taxon>Pseudonocardiaceae</taxon>
        <taxon>Amycolatopsis</taxon>
    </lineage>
</organism>
<reference evidence="2 3" key="1">
    <citation type="submission" date="2019-06" db="EMBL/GenBank/DDBJ databases">
        <title>Sequencing the genomes of 1000 actinobacteria strains.</title>
        <authorList>
            <person name="Klenk H.-P."/>
        </authorList>
    </citation>
    <scope>NUCLEOTIDE SEQUENCE [LARGE SCALE GENOMIC DNA]</scope>
    <source>
        <strain evidence="2 3">DSM 45679</strain>
    </source>
</reference>
<keyword evidence="3" id="KW-1185">Reference proteome</keyword>
<dbReference type="Pfam" id="PF13700">
    <property type="entry name" value="DUF4158"/>
    <property type="match status" value="1"/>
</dbReference>
<gene>
    <name evidence="2" type="ORF">FB471_0232</name>
</gene>
<dbReference type="AlphaFoldDB" id="A0A542DC13"/>
<name>A0A542DC13_AMYCI</name>
<evidence type="ECO:0000313" key="3">
    <source>
        <dbReference type="Proteomes" id="UP000320876"/>
    </source>
</evidence>
<comment type="caution">
    <text evidence="2">The sequence shown here is derived from an EMBL/GenBank/DDBJ whole genome shotgun (WGS) entry which is preliminary data.</text>
</comment>
<dbReference type="Proteomes" id="UP000320876">
    <property type="component" value="Unassembled WGS sequence"/>
</dbReference>
<dbReference type="EMBL" id="VFML01000001">
    <property type="protein sequence ID" value="TQJ00597.1"/>
    <property type="molecule type" value="Genomic_DNA"/>
</dbReference>
<sequence length="120" mass="13325">MLGVWVVTAIDRTAYPRFKRVVPARELAEAFTPTVAEVAWAREKTQNNQHLLALVVWLKSYQRLGYFPKLDEVPAVVVEHVRGLLGLSGEVAAEHDAGRTAKWHRGLVRALVGVKCPAIS</sequence>
<evidence type="ECO:0000259" key="1">
    <source>
        <dbReference type="Pfam" id="PF13700"/>
    </source>
</evidence>
<protein>
    <submittedName>
        <fullName evidence="2">Uncharacterized protein DUF4158</fullName>
    </submittedName>
</protein>
<evidence type="ECO:0000313" key="2">
    <source>
        <dbReference type="EMBL" id="TQJ00597.1"/>
    </source>
</evidence>
<feature type="domain" description="DUF4158" evidence="1">
    <location>
        <begin position="8"/>
        <end position="115"/>
    </location>
</feature>
<proteinExistence type="predicted"/>
<dbReference type="InterPro" id="IPR025296">
    <property type="entry name" value="DUF4158"/>
</dbReference>
<accession>A0A542DC13</accession>